<comment type="caution">
    <text evidence="1">The sequence shown here is derived from an EMBL/GenBank/DDBJ whole genome shotgun (WGS) entry which is preliminary data.</text>
</comment>
<dbReference type="AlphaFoldDB" id="A0A2S8A4I6"/>
<proteinExistence type="predicted"/>
<keyword evidence="2" id="KW-1185">Reference proteome</keyword>
<sequence>MNFPLPTLFTVPAPPKFFLLYCSSRIPLKCLKILFHIPAPFTQVSLAPVTVTPESSFSGGYAGAIPVGAI</sequence>
<name>A0A2S8A4I6_9FLAO</name>
<evidence type="ECO:0000313" key="1">
    <source>
        <dbReference type="EMBL" id="PQL89473.1"/>
    </source>
</evidence>
<protein>
    <submittedName>
        <fullName evidence="1">Uncharacterized protein</fullName>
    </submittedName>
</protein>
<organism evidence="1 2">
    <name type="scientific">Apibacter adventoris</name>
    <dbReference type="NCBI Taxonomy" id="1679466"/>
    <lineage>
        <taxon>Bacteria</taxon>
        <taxon>Pseudomonadati</taxon>
        <taxon>Bacteroidota</taxon>
        <taxon>Flavobacteriia</taxon>
        <taxon>Flavobacteriales</taxon>
        <taxon>Weeksellaceae</taxon>
        <taxon>Apibacter</taxon>
    </lineage>
</organism>
<dbReference type="Proteomes" id="UP000238042">
    <property type="component" value="Unassembled WGS sequence"/>
</dbReference>
<gene>
    <name evidence="1" type="ORF">C4S77_12590</name>
</gene>
<accession>A0A2S8A4I6</accession>
<reference evidence="1 2" key="1">
    <citation type="submission" date="2018-02" db="EMBL/GenBank/DDBJ databases">
        <title>Genome sequences of Apibacter spp., gut symbionts of Asian honey bees.</title>
        <authorList>
            <person name="Kwong W.K."/>
            <person name="Steele M.I."/>
            <person name="Moran N.A."/>
        </authorList>
    </citation>
    <scope>NUCLEOTIDE SEQUENCE [LARGE SCALE GENOMIC DNA]</scope>
    <source>
        <strain evidence="2">wkB301</strain>
    </source>
</reference>
<dbReference type="EMBL" id="PSZM01000047">
    <property type="protein sequence ID" value="PQL89473.1"/>
    <property type="molecule type" value="Genomic_DNA"/>
</dbReference>
<evidence type="ECO:0000313" key="2">
    <source>
        <dbReference type="Proteomes" id="UP000238042"/>
    </source>
</evidence>